<proteinExistence type="predicted"/>
<accession>A0A1W4WDK6</accession>
<name>A0A1W4WDK6_AGRPL</name>
<feature type="signal peptide" evidence="1">
    <location>
        <begin position="1"/>
        <end position="23"/>
    </location>
</feature>
<dbReference type="RefSeq" id="XP_018322024.1">
    <property type="nucleotide sequence ID" value="XM_018466522.2"/>
</dbReference>
<dbReference type="GeneID" id="108734827"/>
<dbReference type="InParanoid" id="A0A1W4WDK6"/>
<dbReference type="Proteomes" id="UP000192223">
    <property type="component" value="Unplaced"/>
</dbReference>
<feature type="chain" id="PRO_5010710767" evidence="1">
    <location>
        <begin position="24"/>
        <end position="268"/>
    </location>
</feature>
<gene>
    <name evidence="3" type="primary">LOC108734827</name>
</gene>
<dbReference type="AlphaFoldDB" id="A0A1W4WDK6"/>
<organism evidence="2 3">
    <name type="scientific">Agrilus planipennis</name>
    <name type="common">Emerald ash borer</name>
    <name type="synonym">Agrilus marcopoli</name>
    <dbReference type="NCBI Taxonomy" id="224129"/>
    <lineage>
        <taxon>Eukaryota</taxon>
        <taxon>Metazoa</taxon>
        <taxon>Ecdysozoa</taxon>
        <taxon>Arthropoda</taxon>
        <taxon>Hexapoda</taxon>
        <taxon>Insecta</taxon>
        <taxon>Pterygota</taxon>
        <taxon>Neoptera</taxon>
        <taxon>Endopterygota</taxon>
        <taxon>Coleoptera</taxon>
        <taxon>Polyphaga</taxon>
        <taxon>Elateriformia</taxon>
        <taxon>Buprestoidea</taxon>
        <taxon>Buprestidae</taxon>
        <taxon>Agrilinae</taxon>
        <taxon>Agrilus</taxon>
    </lineage>
</organism>
<keyword evidence="1" id="KW-0732">Signal</keyword>
<evidence type="ECO:0000313" key="3">
    <source>
        <dbReference type="RefSeq" id="XP_018322024.1"/>
    </source>
</evidence>
<reference evidence="3" key="1">
    <citation type="submission" date="2025-08" db="UniProtKB">
        <authorList>
            <consortium name="RefSeq"/>
        </authorList>
    </citation>
    <scope>IDENTIFICATION</scope>
    <source>
        <tissue evidence="3">Entire body</tissue>
    </source>
</reference>
<keyword evidence="2" id="KW-1185">Reference proteome</keyword>
<evidence type="ECO:0000313" key="2">
    <source>
        <dbReference type="Proteomes" id="UP000192223"/>
    </source>
</evidence>
<evidence type="ECO:0000256" key="1">
    <source>
        <dbReference type="SAM" id="SignalP"/>
    </source>
</evidence>
<dbReference type="Pfam" id="PF11303">
    <property type="entry name" value="DUF3105"/>
    <property type="match status" value="1"/>
</dbReference>
<dbReference type="GO" id="GO:0005737">
    <property type="term" value="C:cytoplasm"/>
    <property type="evidence" value="ECO:0007669"/>
    <property type="project" value="TreeGrafter"/>
</dbReference>
<dbReference type="FunCoup" id="A0A1W4WDK6">
    <property type="interactions" value="173"/>
</dbReference>
<sequence length="268" mass="30976">MKLIILSSFWLVLYSFWFTGCKGGKWYGKWFPYPPGAEVTSPVDKKPGYKGRVPMGIKNSNCDDGKTNLTVDWDKSADSYLCFYENLKDYMPDLYVQPILQCDHIPRGYMVSSNNPEHYCMHTSIVYRDDVPTFGGHRPLWPRYGEYQYLPPQRWLHSLEHGAIVMLYHPCADPQEINKLKGIVTNCLYRHIITPYNKLQSQRPFALVTWGCKLMMSKVDHKIAKEFIMTSALQGPEKVSTDGQFDYALLRHAKILTDENDSTICPEI</sequence>
<dbReference type="PANTHER" id="PTHR34179:SF1">
    <property type="entry name" value="TUMOR PROTEIN P53-INDUCIBLE PROTEIN 13"/>
    <property type="match status" value="1"/>
</dbReference>
<dbReference type="InterPro" id="IPR021454">
    <property type="entry name" value="DUF3105"/>
</dbReference>
<dbReference type="STRING" id="224129.A0A1W4WDK6"/>
<dbReference type="KEGG" id="apln:108734827"/>
<dbReference type="PROSITE" id="PS51257">
    <property type="entry name" value="PROKAR_LIPOPROTEIN"/>
    <property type="match status" value="1"/>
</dbReference>
<protein>
    <submittedName>
        <fullName evidence="3">Uncharacterized protein LOC108734827 isoform X1</fullName>
    </submittedName>
</protein>
<dbReference type="OrthoDB" id="5960270at2759"/>
<dbReference type="PANTHER" id="PTHR34179">
    <property type="entry name" value="TUMOR PROTEIN P53-INDUCIBLE PROTEIN 13"/>
    <property type="match status" value="1"/>
</dbReference>